<evidence type="ECO:0000313" key="2">
    <source>
        <dbReference type="EMBL" id="RTQ97923.1"/>
    </source>
</evidence>
<organism evidence="2 3">
    <name type="scientific">Halomonas nitroreducens</name>
    <dbReference type="NCBI Taxonomy" id="447425"/>
    <lineage>
        <taxon>Bacteria</taxon>
        <taxon>Pseudomonadati</taxon>
        <taxon>Pseudomonadota</taxon>
        <taxon>Gammaproteobacteria</taxon>
        <taxon>Oceanospirillales</taxon>
        <taxon>Halomonadaceae</taxon>
        <taxon>Halomonas</taxon>
    </lineage>
</organism>
<dbReference type="EMBL" id="RXNS01000028">
    <property type="protein sequence ID" value="RTQ97923.1"/>
    <property type="molecule type" value="Genomic_DNA"/>
</dbReference>
<comment type="caution">
    <text evidence="2">The sequence shown here is derived from an EMBL/GenBank/DDBJ whole genome shotgun (WGS) entry which is preliminary data.</text>
</comment>
<feature type="coiled-coil region" evidence="1">
    <location>
        <begin position="283"/>
        <end position="506"/>
    </location>
</feature>
<dbReference type="PANTHER" id="PTHR43941:SF1">
    <property type="entry name" value="STRUCTURAL MAINTENANCE OF CHROMOSOMES PROTEIN 2"/>
    <property type="match status" value="1"/>
</dbReference>
<dbReference type="PANTHER" id="PTHR43941">
    <property type="entry name" value="STRUCTURAL MAINTENANCE OF CHROMOSOMES PROTEIN 2"/>
    <property type="match status" value="1"/>
</dbReference>
<accession>A0A3S0HPG6</accession>
<reference evidence="2 3" key="1">
    <citation type="submission" date="2018-12" db="EMBL/GenBank/DDBJ databases">
        <authorList>
            <person name="Yu L."/>
        </authorList>
    </citation>
    <scope>NUCLEOTIDE SEQUENCE [LARGE SCALE GENOMIC DNA]</scope>
    <source>
        <strain evidence="2 3">11S</strain>
    </source>
</reference>
<keyword evidence="3" id="KW-1185">Reference proteome</keyword>
<dbReference type="SUPFAM" id="SSF53335">
    <property type="entry name" value="S-adenosyl-L-methionine-dependent methyltransferases"/>
    <property type="match status" value="1"/>
</dbReference>
<dbReference type="InterPro" id="IPR029063">
    <property type="entry name" value="SAM-dependent_MTases_sf"/>
</dbReference>
<dbReference type="GO" id="GO:0000793">
    <property type="term" value="C:condensed chromosome"/>
    <property type="evidence" value="ECO:0007669"/>
    <property type="project" value="TreeGrafter"/>
</dbReference>
<evidence type="ECO:0000313" key="3">
    <source>
        <dbReference type="Proteomes" id="UP000267400"/>
    </source>
</evidence>
<proteinExistence type="predicted"/>
<evidence type="ECO:0000256" key="1">
    <source>
        <dbReference type="SAM" id="Coils"/>
    </source>
</evidence>
<protein>
    <submittedName>
        <fullName evidence="2">Uncharacterized protein</fullName>
    </submittedName>
</protein>
<dbReference type="GO" id="GO:0003682">
    <property type="term" value="F:chromatin binding"/>
    <property type="evidence" value="ECO:0007669"/>
    <property type="project" value="TreeGrafter"/>
</dbReference>
<keyword evidence="1" id="KW-0175">Coiled coil</keyword>
<dbReference type="GO" id="GO:0000785">
    <property type="term" value="C:chromatin"/>
    <property type="evidence" value="ECO:0007669"/>
    <property type="project" value="TreeGrafter"/>
</dbReference>
<dbReference type="Proteomes" id="UP000267400">
    <property type="component" value="Unassembled WGS sequence"/>
</dbReference>
<sequence length="626" mass="70436">MARPTGSLTFSPQPHPTDVIMTHSLQTPAIEATGQAPAQVLIPQLSLQSMFWRPKYPTDSSWRMHLPVAFWLVEAQRPQRVVELGTEDGASWFAFCQALERLNPYAECLAFTAGPPDPALREHTEAQYQEFASVQQASQDEALGRLQEESVDILHVAPGVAQPIAREWARWQARLSSRGVVLISQAGPGQPGESLFQQVRDGRPHFLFEQGQGLGIVAIGSHRTETLERLLGFQSGQPGQRLIQQVFTRLGLACCASAPEIEARLSPERRSAEPPQAPSDTRIESLEQRNAELQAALQARDEALESERSTRFEETARLTELLQSAEEARDQARKSIAEREASLQELQRERARLETALTTESEKARQLAPLEQEHAALEQEHAALKRRVEETEASLRHAREEADGHRKAHETLQQDYQTLERRREEQARELEQKSQQLEALEAAGRESECQLVELQQQRDTAERAQAARDRENVALREAQDARFAELAELTRMLEEKERQLAELSARPKRLVESLSALGAGVTGRGGRRLKEDLRLVKASGLFDSDWYLHHNPDVQQSGMPGLEHFVRFGGQEGRSPGPAFDSQWYLSEYPDVADAQANPLVHYLRFGQQEDRLPKPDAWEGERHGS</sequence>
<dbReference type="OrthoDB" id="7068720at2"/>
<dbReference type="GO" id="GO:0000796">
    <property type="term" value="C:condensin complex"/>
    <property type="evidence" value="ECO:0007669"/>
    <property type="project" value="TreeGrafter"/>
</dbReference>
<dbReference type="AlphaFoldDB" id="A0A3S0HPG6"/>
<gene>
    <name evidence="2" type="ORF">EKG36_19620</name>
</gene>
<name>A0A3S0HPG6_9GAMM</name>
<dbReference type="Pfam" id="PF13578">
    <property type="entry name" value="Methyltransf_24"/>
    <property type="match status" value="1"/>
</dbReference>